<dbReference type="PANTHER" id="PTHR42734:SF17">
    <property type="entry name" value="METAL TRANSPORT SYSTEM ATP-BINDING PROTEIN TM_0124-RELATED"/>
    <property type="match status" value="1"/>
</dbReference>
<keyword evidence="2" id="KW-0813">Transport</keyword>
<dbReference type="STRING" id="258515.SAMN05192585_14510"/>
<evidence type="ECO:0000256" key="1">
    <source>
        <dbReference type="ARBA" id="ARBA00005417"/>
    </source>
</evidence>
<sequence>MSNIIEVDKLTFGYTAEPILYDIGFSVRQGDFAAIIGSNGTGKSTLLKLLLGELIPKIGSIRLLDEDIRHFKGWSQIGYVPQNAVQTAAGFPATAEEIVSANLYAQVGLLCPIRKKHMEQARQALALVGMQDYAKSMIGNLSGGQQQRVMLARVLVNSPKLMLLDEPTTGVDASAAQSLYELLAKLNREKGLTIVMVTHDIVHASGYVSRTLCLEQGSVVELDRVQIAHELSHKHKHPQHNELTADGQGESKFER</sequence>
<dbReference type="SMART" id="SM00382">
    <property type="entry name" value="AAA"/>
    <property type="match status" value="1"/>
</dbReference>
<evidence type="ECO:0000313" key="7">
    <source>
        <dbReference type="EMBL" id="SDN99494.1"/>
    </source>
</evidence>
<keyword evidence="8" id="KW-1185">Reference proteome</keyword>
<dbReference type="InterPro" id="IPR003593">
    <property type="entry name" value="AAA+_ATPase"/>
</dbReference>
<dbReference type="InterPro" id="IPR017871">
    <property type="entry name" value="ABC_transporter-like_CS"/>
</dbReference>
<dbReference type="RefSeq" id="WP_092643120.1">
    <property type="nucleotide sequence ID" value="NZ_FNID01000045.1"/>
</dbReference>
<dbReference type="OrthoDB" id="9806726at2"/>
<evidence type="ECO:0000256" key="5">
    <source>
        <dbReference type="SAM" id="MobiDB-lite"/>
    </source>
</evidence>
<dbReference type="SUPFAM" id="SSF52540">
    <property type="entry name" value="P-loop containing nucleoside triphosphate hydrolases"/>
    <property type="match status" value="1"/>
</dbReference>
<protein>
    <submittedName>
        <fullName evidence="7">Zinc transport system ATP-binding protein</fullName>
    </submittedName>
</protein>
<evidence type="ECO:0000313" key="8">
    <source>
        <dbReference type="Proteomes" id="UP000199182"/>
    </source>
</evidence>
<name>A0A1H0FY56_9FIRM</name>
<dbReference type="Proteomes" id="UP000199182">
    <property type="component" value="Unassembled WGS sequence"/>
</dbReference>
<reference evidence="7 8" key="1">
    <citation type="submission" date="2016-10" db="EMBL/GenBank/DDBJ databases">
        <authorList>
            <person name="de Groot N.N."/>
        </authorList>
    </citation>
    <scope>NUCLEOTIDE SEQUENCE [LARGE SCALE GENOMIC DNA]</scope>
    <source>
        <strain evidence="7 8">CGMCC 1.5012</strain>
    </source>
</reference>
<dbReference type="InterPro" id="IPR003439">
    <property type="entry name" value="ABC_transporter-like_ATP-bd"/>
</dbReference>
<evidence type="ECO:0000256" key="4">
    <source>
        <dbReference type="ARBA" id="ARBA00022840"/>
    </source>
</evidence>
<dbReference type="PROSITE" id="PS50893">
    <property type="entry name" value="ABC_TRANSPORTER_2"/>
    <property type="match status" value="1"/>
</dbReference>
<dbReference type="PANTHER" id="PTHR42734">
    <property type="entry name" value="METAL TRANSPORT SYSTEM ATP-BINDING PROTEIN TM_0124-RELATED"/>
    <property type="match status" value="1"/>
</dbReference>
<dbReference type="Pfam" id="PF00005">
    <property type="entry name" value="ABC_tran"/>
    <property type="match status" value="1"/>
</dbReference>
<organism evidence="7 8">
    <name type="scientific">Acetanaerobacterium elongatum</name>
    <dbReference type="NCBI Taxonomy" id="258515"/>
    <lineage>
        <taxon>Bacteria</taxon>
        <taxon>Bacillati</taxon>
        <taxon>Bacillota</taxon>
        <taxon>Clostridia</taxon>
        <taxon>Eubacteriales</taxon>
        <taxon>Oscillospiraceae</taxon>
        <taxon>Acetanaerobacterium</taxon>
    </lineage>
</organism>
<dbReference type="GO" id="GO:0005524">
    <property type="term" value="F:ATP binding"/>
    <property type="evidence" value="ECO:0007669"/>
    <property type="project" value="UniProtKB-KW"/>
</dbReference>
<dbReference type="Gene3D" id="3.40.50.300">
    <property type="entry name" value="P-loop containing nucleotide triphosphate hydrolases"/>
    <property type="match status" value="1"/>
</dbReference>
<dbReference type="InterPro" id="IPR027417">
    <property type="entry name" value="P-loop_NTPase"/>
</dbReference>
<dbReference type="GO" id="GO:0016887">
    <property type="term" value="F:ATP hydrolysis activity"/>
    <property type="evidence" value="ECO:0007669"/>
    <property type="project" value="InterPro"/>
</dbReference>
<evidence type="ECO:0000259" key="6">
    <source>
        <dbReference type="PROSITE" id="PS50893"/>
    </source>
</evidence>
<dbReference type="EMBL" id="FNID01000045">
    <property type="protein sequence ID" value="SDN99494.1"/>
    <property type="molecule type" value="Genomic_DNA"/>
</dbReference>
<evidence type="ECO:0000256" key="3">
    <source>
        <dbReference type="ARBA" id="ARBA00022741"/>
    </source>
</evidence>
<gene>
    <name evidence="7" type="ORF">SAMN05192585_14510</name>
</gene>
<comment type="similarity">
    <text evidence="1">Belongs to the ABC transporter superfamily.</text>
</comment>
<dbReference type="FunFam" id="3.40.50.300:FF:000134">
    <property type="entry name" value="Iron-enterobactin ABC transporter ATP-binding protein"/>
    <property type="match status" value="1"/>
</dbReference>
<dbReference type="AlphaFoldDB" id="A0A1H0FY56"/>
<accession>A0A1H0FY56</accession>
<dbReference type="PROSITE" id="PS00211">
    <property type="entry name" value="ABC_TRANSPORTER_1"/>
    <property type="match status" value="1"/>
</dbReference>
<proteinExistence type="inferred from homology"/>
<feature type="domain" description="ABC transporter" evidence="6">
    <location>
        <begin position="5"/>
        <end position="241"/>
    </location>
</feature>
<feature type="region of interest" description="Disordered" evidence="5">
    <location>
        <begin position="231"/>
        <end position="255"/>
    </location>
</feature>
<keyword evidence="3" id="KW-0547">Nucleotide-binding</keyword>
<evidence type="ECO:0000256" key="2">
    <source>
        <dbReference type="ARBA" id="ARBA00022448"/>
    </source>
</evidence>
<dbReference type="InterPro" id="IPR050153">
    <property type="entry name" value="Metal_Ion_Import_ABC"/>
</dbReference>
<keyword evidence="4 7" id="KW-0067">ATP-binding</keyword>